<keyword evidence="1" id="KW-0732">Signal</keyword>
<dbReference type="GO" id="GO:0030288">
    <property type="term" value="C:outer membrane-bounded periplasmic space"/>
    <property type="evidence" value="ECO:0007669"/>
    <property type="project" value="TreeGrafter"/>
</dbReference>
<organism evidence="3 4">
    <name type="scientific">Chitinophaga ginsengisoli</name>
    <dbReference type="NCBI Taxonomy" id="363837"/>
    <lineage>
        <taxon>Bacteria</taxon>
        <taxon>Pseudomonadati</taxon>
        <taxon>Bacteroidota</taxon>
        <taxon>Chitinophagia</taxon>
        <taxon>Chitinophagales</taxon>
        <taxon>Chitinophagaceae</taxon>
        <taxon>Chitinophaga</taxon>
    </lineage>
</organism>
<evidence type="ECO:0000259" key="2">
    <source>
        <dbReference type="Pfam" id="PF03572"/>
    </source>
</evidence>
<dbReference type="GO" id="GO:0004175">
    <property type="term" value="F:endopeptidase activity"/>
    <property type="evidence" value="ECO:0007669"/>
    <property type="project" value="TreeGrafter"/>
</dbReference>
<evidence type="ECO:0000313" key="3">
    <source>
        <dbReference type="EMBL" id="PSL34778.1"/>
    </source>
</evidence>
<dbReference type="SUPFAM" id="SSF52096">
    <property type="entry name" value="ClpP/crotonase"/>
    <property type="match status" value="1"/>
</dbReference>
<sequence length="442" mass="49280">MFTRFIKLLPAVILICCAHVVSAQRGNALKADLQLLKNKLETIHPDLYAYTSETRLEQLFDSCYQQLNDDTDDRLFYGIVKVLLSAVKDGHLSTGASPHFSQVIHTENSYLPLITYFKGDSIFIVNSIDNKIPAGSRLISINSHPADAMRQKMYDYLMSDGYNTTKKALVLNQIFYFYYYLAYGNSAGFTVEYVSPSGDYSTVALPAIEEKAINTLKITEEEKPLLSATFTEDNICILSIGTFAATDLQQAKLDYTAFLGKTFRRIKQDRAQQLIIDLRENGGGRDAYGVLLYSYLTKQAFSYYSYLEKDQKKLSGKPGLGKQKPAAIPYSGAVWILTGGNTFSAAAEFCAVAYSNHRATFIGEETGGAYEGNHSGQLIQVELPSSKVTVWIPTTKYVMDVIPAKYPGHGIIPHLQVQPSAEEYLHHEDRVLQEALSEARSH</sequence>
<dbReference type="GO" id="GO:0008236">
    <property type="term" value="F:serine-type peptidase activity"/>
    <property type="evidence" value="ECO:0007669"/>
    <property type="project" value="InterPro"/>
</dbReference>
<dbReference type="Proteomes" id="UP000240978">
    <property type="component" value="Unassembled WGS sequence"/>
</dbReference>
<proteinExistence type="predicted"/>
<dbReference type="AlphaFoldDB" id="A0A2P8GLE1"/>
<reference evidence="3 4" key="1">
    <citation type="submission" date="2018-03" db="EMBL/GenBank/DDBJ databases">
        <title>Genomic Encyclopedia of Archaeal and Bacterial Type Strains, Phase II (KMG-II): from individual species to whole genera.</title>
        <authorList>
            <person name="Goeker M."/>
        </authorList>
    </citation>
    <scope>NUCLEOTIDE SEQUENCE [LARGE SCALE GENOMIC DNA]</scope>
    <source>
        <strain evidence="3 4">DSM 18107</strain>
    </source>
</reference>
<name>A0A2P8GLE1_9BACT</name>
<protein>
    <submittedName>
        <fullName evidence="3">Peptidase S41-like protein</fullName>
    </submittedName>
</protein>
<evidence type="ECO:0000313" key="4">
    <source>
        <dbReference type="Proteomes" id="UP000240978"/>
    </source>
</evidence>
<dbReference type="RefSeq" id="WP_106601044.1">
    <property type="nucleotide sequence ID" value="NZ_PYGK01000002.1"/>
</dbReference>
<keyword evidence="4" id="KW-1185">Reference proteome</keyword>
<dbReference type="EMBL" id="PYGK01000002">
    <property type="protein sequence ID" value="PSL34778.1"/>
    <property type="molecule type" value="Genomic_DNA"/>
</dbReference>
<gene>
    <name evidence="3" type="ORF">CLV42_102351</name>
</gene>
<dbReference type="Gene3D" id="3.90.226.10">
    <property type="entry name" value="2-enoyl-CoA Hydratase, Chain A, domain 1"/>
    <property type="match status" value="1"/>
</dbReference>
<feature type="domain" description="Tail specific protease" evidence="2">
    <location>
        <begin position="236"/>
        <end position="413"/>
    </location>
</feature>
<feature type="chain" id="PRO_5015169238" evidence="1">
    <location>
        <begin position="24"/>
        <end position="442"/>
    </location>
</feature>
<dbReference type="InterPro" id="IPR005151">
    <property type="entry name" value="Tail-specific_protease"/>
</dbReference>
<dbReference type="Pfam" id="PF03572">
    <property type="entry name" value="Peptidase_S41"/>
    <property type="match status" value="1"/>
</dbReference>
<dbReference type="OrthoDB" id="5480566at2"/>
<dbReference type="GO" id="GO:0007165">
    <property type="term" value="P:signal transduction"/>
    <property type="evidence" value="ECO:0007669"/>
    <property type="project" value="TreeGrafter"/>
</dbReference>
<dbReference type="GO" id="GO:0006508">
    <property type="term" value="P:proteolysis"/>
    <property type="evidence" value="ECO:0007669"/>
    <property type="project" value="InterPro"/>
</dbReference>
<dbReference type="PANTHER" id="PTHR32060">
    <property type="entry name" value="TAIL-SPECIFIC PROTEASE"/>
    <property type="match status" value="1"/>
</dbReference>
<feature type="signal peptide" evidence="1">
    <location>
        <begin position="1"/>
        <end position="23"/>
    </location>
</feature>
<dbReference type="InterPro" id="IPR029045">
    <property type="entry name" value="ClpP/crotonase-like_dom_sf"/>
</dbReference>
<evidence type="ECO:0000256" key="1">
    <source>
        <dbReference type="SAM" id="SignalP"/>
    </source>
</evidence>
<comment type="caution">
    <text evidence="3">The sequence shown here is derived from an EMBL/GenBank/DDBJ whole genome shotgun (WGS) entry which is preliminary data.</text>
</comment>
<dbReference type="PANTHER" id="PTHR32060:SF30">
    <property type="entry name" value="CARBOXY-TERMINAL PROCESSING PROTEASE CTPA"/>
    <property type="match status" value="1"/>
</dbReference>
<accession>A0A2P8GLE1</accession>